<proteinExistence type="predicted"/>
<keyword evidence="2" id="KW-1185">Reference proteome</keyword>
<evidence type="ECO:0000313" key="1">
    <source>
        <dbReference type="EMBL" id="VDK68458.1"/>
    </source>
</evidence>
<dbReference type="EMBL" id="UYRT01028831">
    <property type="protein sequence ID" value="VDK68458.1"/>
    <property type="molecule type" value="Genomic_DNA"/>
</dbReference>
<accession>A0A3P6TQW1</accession>
<reference evidence="1 2" key="1">
    <citation type="submission" date="2018-11" db="EMBL/GenBank/DDBJ databases">
        <authorList>
            <consortium name="Pathogen Informatics"/>
        </authorList>
    </citation>
    <scope>NUCLEOTIDE SEQUENCE [LARGE SCALE GENOMIC DNA]</scope>
</reference>
<dbReference type="Proteomes" id="UP000271098">
    <property type="component" value="Unassembled WGS sequence"/>
</dbReference>
<dbReference type="PANTHER" id="PTHR17695">
    <property type="entry name" value="SMALL SUBUNIT PROCESSOME COMPONENT 20 HOMOLOG"/>
    <property type="match status" value="1"/>
</dbReference>
<dbReference type="InterPro" id="IPR052575">
    <property type="entry name" value="SSU_processome_comp_20"/>
</dbReference>
<dbReference type="GO" id="GO:0032040">
    <property type="term" value="C:small-subunit processome"/>
    <property type="evidence" value="ECO:0007669"/>
    <property type="project" value="TreeGrafter"/>
</dbReference>
<dbReference type="PANTHER" id="PTHR17695:SF11">
    <property type="entry name" value="SMALL SUBUNIT PROCESSOME COMPONENT 20 HOMOLOG"/>
    <property type="match status" value="1"/>
</dbReference>
<evidence type="ECO:0000313" key="2">
    <source>
        <dbReference type="Proteomes" id="UP000271098"/>
    </source>
</evidence>
<gene>
    <name evidence="1" type="ORF">GPUH_LOCUS9130</name>
</gene>
<dbReference type="OrthoDB" id="360653at2759"/>
<dbReference type="AlphaFoldDB" id="A0A3P6TQW1"/>
<organism evidence="1 2">
    <name type="scientific">Gongylonema pulchrum</name>
    <dbReference type="NCBI Taxonomy" id="637853"/>
    <lineage>
        <taxon>Eukaryota</taxon>
        <taxon>Metazoa</taxon>
        <taxon>Ecdysozoa</taxon>
        <taxon>Nematoda</taxon>
        <taxon>Chromadorea</taxon>
        <taxon>Rhabditida</taxon>
        <taxon>Spirurina</taxon>
        <taxon>Spiruromorpha</taxon>
        <taxon>Spiruroidea</taxon>
        <taxon>Gongylonematidae</taxon>
        <taxon>Gongylonema</taxon>
    </lineage>
</organism>
<sequence length="65" mass="7648">MEQLEYEYEDGRKSAIEMLNVFFEKLAKDTNDHYAMLAFVKLAMRIVNDESAECRRMVSLALQQL</sequence>
<dbReference type="GO" id="GO:0030686">
    <property type="term" value="C:90S preribosome"/>
    <property type="evidence" value="ECO:0007669"/>
    <property type="project" value="TreeGrafter"/>
</dbReference>
<protein>
    <submittedName>
        <fullName evidence="1">Uncharacterized protein</fullName>
    </submittedName>
</protein>
<feature type="non-terminal residue" evidence="1">
    <location>
        <position position="65"/>
    </location>
</feature>
<name>A0A3P6TQW1_9BILA</name>